<dbReference type="Pfam" id="PF04564">
    <property type="entry name" value="U-box"/>
    <property type="match status" value="1"/>
</dbReference>
<evidence type="ECO:0000256" key="7">
    <source>
        <dbReference type="SAM" id="Coils"/>
    </source>
</evidence>
<dbReference type="SUPFAM" id="SSF56112">
    <property type="entry name" value="Protein kinase-like (PK-like)"/>
    <property type="match status" value="1"/>
</dbReference>
<dbReference type="CDD" id="cd16655">
    <property type="entry name" value="RING-Ubox_WDSUB1-like"/>
    <property type="match status" value="1"/>
</dbReference>
<comment type="caution">
    <text evidence="10">The sequence shown here is derived from an EMBL/GenBank/DDBJ whole genome shotgun (WGS) entry which is preliminary data.</text>
</comment>
<comment type="pathway">
    <text evidence="3">Protein modification; protein ubiquitination.</text>
</comment>
<feature type="region of interest" description="Disordered" evidence="8">
    <location>
        <begin position="201"/>
        <end position="229"/>
    </location>
</feature>
<reference evidence="10 11" key="1">
    <citation type="journal article" date="2019" name="Plant Biotechnol. J.">
        <title>The red bayberry genome and genetic basis of sex determination.</title>
        <authorList>
            <person name="Jia H.M."/>
            <person name="Jia H.J."/>
            <person name="Cai Q.L."/>
            <person name="Wang Y."/>
            <person name="Zhao H.B."/>
            <person name="Yang W.F."/>
            <person name="Wang G.Y."/>
            <person name="Li Y.H."/>
            <person name="Zhan D.L."/>
            <person name="Shen Y.T."/>
            <person name="Niu Q.F."/>
            <person name="Chang L."/>
            <person name="Qiu J."/>
            <person name="Zhao L."/>
            <person name="Xie H.B."/>
            <person name="Fu W.Y."/>
            <person name="Jin J."/>
            <person name="Li X.W."/>
            <person name="Jiao Y."/>
            <person name="Zhou C.C."/>
            <person name="Tu T."/>
            <person name="Chai C.Y."/>
            <person name="Gao J.L."/>
            <person name="Fan L.J."/>
            <person name="van de Weg E."/>
            <person name="Wang J.Y."/>
            <person name="Gao Z.S."/>
        </authorList>
    </citation>
    <scope>NUCLEOTIDE SEQUENCE [LARGE SCALE GENOMIC DNA]</scope>
    <source>
        <tissue evidence="10">Leaves</tissue>
    </source>
</reference>
<feature type="compositionally biased region" description="Polar residues" evidence="8">
    <location>
        <begin position="214"/>
        <end position="229"/>
    </location>
</feature>
<dbReference type="AlphaFoldDB" id="A0A6A1UNW3"/>
<dbReference type="InterPro" id="IPR011009">
    <property type="entry name" value="Kinase-like_dom_sf"/>
</dbReference>
<evidence type="ECO:0000256" key="3">
    <source>
        <dbReference type="ARBA" id="ARBA00004906"/>
    </source>
</evidence>
<evidence type="ECO:0000256" key="8">
    <source>
        <dbReference type="SAM" id="MobiDB-lite"/>
    </source>
</evidence>
<feature type="compositionally biased region" description="Acidic residues" evidence="8">
    <location>
        <begin position="253"/>
        <end position="262"/>
    </location>
</feature>
<dbReference type="PROSITE" id="PS51698">
    <property type="entry name" value="U_BOX"/>
    <property type="match status" value="1"/>
</dbReference>
<evidence type="ECO:0000256" key="6">
    <source>
        <dbReference type="ARBA" id="ARBA00022786"/>
    </source>
</evidence>
<keyword evidence="6" id="KW-0833">Ubl conjugation pathway</keyword>
<evidence type="ECO:0000256" key="1">
    <source>
        <dbReference type="ARBA" id="ARBA00000900"/>
    </source>
</evidence>
<keyword evidence="5" id="KW-0808">Transferase</keyword>
<dbReference type="InterPro" id="IPR013083">
    <property type="entry name" value="Znf_RING/FYVE/PHD"/>
</dbReference>
<dbReference type="InterPro" id="IPR051348">
    <property type="entry name" value="U-box_ubiquitin_ligases"/>
</dbReference>
<comment type="function">
    <text evidence="2">Functions as an E3 ubiquitin ligase.</text>
</comment>
<dbReference type="EMBL" id="RXIC02000026">
    <property type="protein sequence ID" value="KAB1201903.1"/>
    <property type="molecule type" value="Genomic_DNA"/>
</dbReference>
<evidence type="ECO:0000256" key="4">
    <source>
        <dbReference type="ARBA" id="ARBA00012483"/>
    </source>
</evidence>
<gene>
    <name evidence="10" type="ORF">CJ030_MR8G002355</name>
</gene>
<evidence type="ECO:0000256" key="2">
    <source>
        <dbReference type="ARBA" id="ARBA00003861"/>
    </source>
</evidence>
<feature type="region of interest" description="Disordered" evidence="8">
    <location>
        <begin position="253"/>
        <end position="283"/>
    </location>
</feature>
<dbReference type="OrthoDB" id="10064100at2759"/>
<feature type="coiled-coil region" evidence="7">
    <location>
        <begin position="339"/>
        <end position="436"/>
    </location>
</feature>
<keyword evidence="7" id="KW-0175">Coiled coil</keyword>
<evidence type="ECO:0000259" key="9">
    <source>
        <dbReference type="PROSITE" id="PS51698"/>
    </source>
</evidence>
<dbReference type="InterPro" id="IPR001245">
    <property type="entry name" value="Ser-Thr/Tyr_kinase_cat_dom"/>
</dbReference>
<dbReference type="GO" id="GO:0004672">
    <property type="term" value="F:protein kinase activity"/>
    <property type="evidence" value="ECO:0007669"/>
    <property type="project" value="InterPro"/>
</dbReference>
<dbReference type="InterPro" id="IPR003613">
    <property type="entry name" value="Ubox_domain"/>
</dbReference>
<dbReference type="Gene3D" id="1.10.510.10">
    <property type="entry name" value="Transferase(Phosphotransferase) domain 1"/>
    <property type="match status" value="1"/>
</dbReference>
<dbReference type="GO" id="GO:0016567">
    <property type="term" value="P:protein ubiquitination"/>
    <property type="evidence" value="ECO:0007669"/>
    <property type="project" value="UniProtKB-UniPathway"/>
</dbReference>
<dbReference type="PANTHER" id="PTHR45647">
    <property type="entry name" value="OS02G0152300 PROTEIN"/>
    <property type="match status" value="1"/>
</dbReference>
<dbReference type="EC" id="2.3.2.27" evidence="4"/>
<organism evidence="10 11">
    <name type="scientific">Morella rubra</name>
    <name type="common">Chinese bayberry</name>
    <dbReference type="NCBI Taxonomy" id="262757"/>
    <lineage>
        <taxon>Eukaryota</taxon>
        <taxon>Viridiplantae</taxon>
        <taxon>Streptophyta</taxon>
        <taxon>Embryophyta</taxon>
        <taxon>Tracheophyta</taxon>
        <taxon>Spermatophyta</taxon>
        <taxon>Magnoliopsida</taxon>
        <taxon>eudicotyledons</taxon>
        <taxon>Gunneridae</taxon>
        <taxon>Pentapetalae</taxon>
        <taxon>rosids</taxon>
        <taxon>fabids</taxon>
        <taxon>Fagales</taxon>
        <taxon>Myricaceae</taxon>
        <taxon>Morella</taxon>
    </lineage>
</organism>
<dbReference type="UniPathway" id="UPA00143"/>
<evidence type="ECO:0000256" key="5">
    <source>
        <dbReference type="ARBA" id="ARBA00022679"/>
    </source>
</evidence>
<proteinExistence type="predicted"/>
<evidence type="ECO:0000313" key="11">
    <source>
        <dbReference type="Proteomes" id="UP000516437"/>
    </source>
</evidence>
<evidence type="ECO:0000313" key="10">
    <source>
        <dbReference type="EMBL" id="KAB1201903.1"/>
    </source>
</evidence>
<dbReference type="SMART" id="SM00504">
    <property type="entry name" value="Ubox"/>
    <property type="match status" value="1"/>
</dbReference>
<protein>
    <recommendedName>
        <fullName evidence="4">RING-type E3 ubiquitin transferase</fullName>
        <ecNumber evidence="4">2.3.2.27</ecNumber>
    </recommendedName>
</protein>
<dbReference type="Pfam" id="PF07714">
    <property type="entry name" value="PK_Tyr_Ser-Thr"/>
    <property type="match status" value="1"/>
</dbReference>
<dbReference type="PANTHER" id="PTHR45647:SF56">
    <property type="entry name" value="U-BOX DOMAIN-CONTAINING PROTEIN 50-RELATED"/>
    <property type="match status" value="1"/>
</dbReference>
<accession>A0A6A1UNW3</accession>
<comment type="catalytic activity">
    <reaction evidence="1">
        <text>S-ubiquitinyl-[E2 ubiquitin-conjugating enzyme]-L-cysteine + [acceptor protein]-L-lysine = [E2 ubiquitin-conjugating enzyme]-L-cysteine + N(6)-ubiquitinyl-[acceptor protein]-L-lysine.</text>
        <dbReference type="EC" id="2.3.2.27"/>
    </reaction>
</comment>
<name>A0A6A1UNW3_9ROSI</name>
<dbReference type="Gene3D" id="3.30.40.10">
    <property type="entry name" value="Zinc/RING finger domain, C3HC4 (zinc finger)"/>
    <property type="match status" value="1"/>
</dbReference>
<dbReference type="SUPFAM" id="SSF57850">
    <property type="entry name" value="RING/U-box"/>
    <property type="match status" value="1"/>
</dbReference>
<feature type="compositionally biased region" description="Basic and acidic residues" evidence="8">
    <location>
        <begin position="270"/>
        <end position="283"/>
    </location>
</feature>
<dbReference type="GO" id="GO:0061630">
    <property type="term" value="F:ubiquitin protein ligase activity"/>
    <property type="evidence" value="ECO:0007669"/>
    <property type="project" value="UniProtKB-EC"/>
</dbReference>
<keyword evidence="11" id="KW-1185">Reference proteome</keyword>
<feature type="domain" description="U-box" evidence="9">
    <location>
        <begin position="700"/>
        <end position="774"/>
    </location>
</feature>
<sequence length="779" mass="89167">MDAPTEKVYVAIGNDLQDGRKTLEWTIRKWMSHPISIVILHVTNDISVEFVYTPFGKLPASVVSEEKLEVFRRYEQAKIDKLLSDFVTYCGKVKAEIFKVEKTDEPMQKLIVDLISRLQITKLVMGFTFMKSSSWKSKGTISGSFYIYQHKPDFCEFYIICGGKQVLLRGQNDEGMMENDQGDSIAKMRDKGSLRNWVGKMFSDRTNSPERNSRHSSNSSIQLDLPNSENQWETNVREIESYYQQLLSSELDADEPVQEDESFQTSPAEPADHTPEHADSNTKQNLAEKIESLRSKIHEAQQAFQLRRKETKDNAEKHAKAEWAISLCVNRAEELEAWIKEEVTTRTELERELEAEKEHMNEVISDIEESRSRLNSLIQLQNELSDRLQISTLSKTHAEAQLEKAVTMRAEMVRDIEELRRQRDVFNRRIEFCREKDAIGMVSKLNELSCGYREYTSEEIRLATDDFSESMRLKSGGNWTNVYRGRMKHGAVAIKMLSSTTEPSEETFQSKVDLLGHVRQPHLVAMIGLCSELKCIVFEYMNNGSLGDILSSSHRSFRKRNRPLGWQERVRIATQLAPISGYGLSQAHNENDTRLDIQAFGGIMLHLLTGRNWAGLIDEAMTMDRAVLAQVLDEVGGDWPLDLAEEFVDLAMRCLSNTDLSMTRVMEELTKMKKKADEATARGGSEAKINGCDDDEDSYDVPRVFLCPIFQDIMKNPHVAADGFSYELEAIEEWLATGHDTSPMTNLRLKHTQFTPNHTLRSLIQDWQNRRSRSASLVH</sequence>
<dbReference type="Proteomes" id="UP000516437">
    <property type="component" value="Chromosome 8"/>
</dbReference>